<keyword evidence="1" id="KW-0812">Transmembrane</keyword>
<dbReference type="EMBL" id="CAEY01000511">
    <property type="status" value="NOT_ANNOTATED_CDS"/>
    <property type="molecule type" value="Genomic_DNA"/>
</dbReference>
<keyword evidence="1" id="KW-1133">Transmembrane helix</keyword>
<accession>T1KSV4</accession>
<sequence length="97" mass="11625">MEKTGTIYLLELIFIYLLLFHHLQLSIVIRESRHYHRQPHHLFPPIHCLVALLIIIITNFEQPHHFDYLLKDCNKSVKHLQQTNSNIIEGISKFTWL</sequence>
<name>T1KSV4_TETUR</name>
<feature type="transmembrane region" description="Helical" evidence="1">
    <location>
        <begin position="6"/>
        <end position="29"/>
    </location>
</feature>
<dbReference type="EnsemblMetazoa" id="tetur20g00960.1">
    <property type="protein sequence ID" value="tetur20g00960.1"/>
    <property type="gene ID" value="tetur20g00960"/>
</dbReference>
<protein>
    <submittedName>
        <fullName evidence="2">Uncharacterized protein</fullName>
    </submittedName>
</protein>
<reference evidence="3" key="1">
    <citation type="submission" date="2011-08" db="EMBL/GenBank/DDBJ databases">
        <authorList>
            <person name="Rombauts S."/>
        </authorList>
    </citation>
    <scope>NUCLEOTIDE SEQUENCE</scope>
    <source>
        <strain evidence="3">London</strain>
    </source>
</reference>
<proteinExistence type="predicted"/>
<evidence type="ECO:0000313" key="2">
    <source>
        <dbReference type="EnsemblMetazoa" id="tetur20g00960.1"/>
    </source>
</evidence>
<dbReference type="Proteomes" id="UP000015104">
    <property type="component" value="Unassembled WGS sequence"/>
</dbReference>
<evidence type="ECO:0000256" key="1">
    <source>
        <dbReference type="SAM" id="Phobius"/>
    </source>
</evidence>
<organism evidence="2 3">
    <name type="scientific">Tetranychus urticae</name>
    <name type="common">Two-spotted spider mite</name>
    <dbReference type="NCBI Taxonomy" id="32264"/>
    <lineage>
        <taxon>Eukaryota</taxon>
        <taxon>Metazoa</taxon>
        <taxon>Ecdysozoa</taxon>
        <taxon>Arthropoda</taxon>
        <taxon>Chelicerata</taxon>
        <taxon>Arachnida</taxon>
        <taxon>Acari</taxon>
        <taxon>Acariformes</taxon>
        <taxon>Trombidiformes</taxon>
        <taxon>Prostigmata</taxon>
        <taxon>Eleutherengona</taxon>
        <taxon>Raphignathae</taxon>
        <taxon>Tetranychoidea</taxon>
        <taxon>Tetranychidae</taxon>
        <taxon>Tetranychus</taxon>
    </lineage>
</organism>
<dbReference type="HOGENOM" id="CLU_2349413_0_0_1"/>
<dbReference type="AlphaFoldDB" id="T1KSV4"/>
<feature type="transmembrane region" description="Helical" evidence="1">
    <location>
        <begin position="41"/>
        <end position="60"/>
    </location>
</feature>
<keyword evidence="1" id="KW-0472">Membrane</keyword>
<reference evidence="2" key="2">
    <citation type="submission" date="2015-06" db="UniProtKB">
        <authorList>
            <consortium name="EnsemblMetazoa"/>
        </authorList>
    </citation>
    <scope>IDENTIFICATION</scope>
</reference>
<keyword evidence="3" id="KW-1185">Reference proteome</keyword>
<evidence type="ECO:0000313" key="3">
    <source>
        <dbReference type="Proteomes" id="UP000015104"/>
    </source>
</evidence>